<keyword evidence="3" id="KW-0926">Vacuole</keyword>
<feature type="transmembrane region" description="Helical" evidence="12">
    <location>
        <begin position="2170"/>
        <end position="2189"/>
    </location>
</feature>
<feature type="transmembrane region" description="Helical" evidence="12">
    <location>
        <begin position="2363"/>
        <end position="2382"/>
    </location>
</feature>
<dbReference type="Pfam" id="PF00005">
    <property type="entry name" value="ABC_tran"/>
    <property type="match status" value="4"/>
</dbReference>
<keyword evidence="8 12" id="KW-1133">Transmembrane helix</keyword>
<accession>A0A1Y2CD80</accession>
<evidence type="ECO:0000256" key="5">
    <source>
        <dbReference type="ARBA" id="ARBA00022737"/>
    </source>
</evidence>
<dbReference type="PANTHER" id="PTHR24223:SF443">
    <property type="entry name" value="MULTIDRUG-RESISTANCE LIKE PROTEIN 1, ISOFORM I"/>
    <property type="match status" value="1"/>
</dbReference>
<dbReference type="Pfam" id="PF00664">
    <property type="entry name" value="ABC_membrane"/>
    <property type="match status" value="4"/>
</dbReference>
<evidence type="ECO:0000256" key="2">
    <source>
        <dbReference type="ARBA" id="ARBA00022448"/>
    </source>
</evidence>
<dbReference type="InterPro" id="IPR050173">
    <property type="entry name" value="ABC_transporter_C-like"/>
</dbReference>
<feature type="transmembrane region" description="Helical" evidence="12">
    <location>
        <begin position="816"/>
        <end position="836"/>
    </location>
</feature>
<evidence type="ECO:0000256" key="11">
    <source>
        <dbReference type="SAM" id="MobiDB-lite"/>
    </source>
</evidence>
<feature type="transmembrane region" description="Helical" evidence="12">
    <location>
        <begin position="2259"/>
        <end position="2286"/>
    </location>
</feature>
<feature type="transmembrane region" description="Helical" evidence="12">
    <location>
        <begin position="121"/>
        <end position="150"/>
    </location>
</feature>
<dbReference type="InterPro" id="IPR017871">
    <property type="entry name" value="ABC_transporter-like_CS"/>
</dbReference>
<dbReference type="GO" id="GO:0005524">
    <property type="term" value="F:ATP binding"/>
    <property type="evidence" value="ECO:0007669"/>
    <property type="project" value="UniProtKB-KW"/>
</dbReference>
<evidence type="ECO:0000256" key="8">
    <source>
        <dbReference type="ARBA" id="ARBA00022989"/>
    </source>
</evidence>
<dbReference type="InterPro" id="IPR011527">
    <property type="entry name" value="ABC1_TM_dom"/>
</dbReference>
<dbReference type="InterPro" id="IPR003593">
    <property type="entry name" value="AAA+_ATPase"/>
</dbReference>
<dbReference type="InterPro" id="IPR027417">
    <property type="entry name" value="P-loop_NTPase"/>
</dbReference>
<dbReference type="Proteomes" id="UP000193642">
    <property type="component" value="Unassembled WGS sequence"/>
</dbReference>
<feature type="transmembrane region" description="Helical" evidence="12">
    <location>
        <begin position="1593"/>
        <end position="1616"/>
    </location>
</feature>
<dbReference type="OrthoDB" id="6500128at2759"/>
<dbReference type="SMART" id="SM00382">
    <property type="entry name" value="AAA"/>
    <property type="match status" value="4"/>
</dbReference>
<gene>
    <name evidence="16" type="ORF">BCR33DRAFT_850377</name>
</gene>
<evidence type="ECO:0000256" key="10">
    <source>
        <dbReference type="PROSITE-ProRule" id="PRU00325"/>
    </source>
</evidence>
<dbReference type="FunFam" id="1.20.1560.10:FF:000006">
    <property type="entry name" value="ATP-binding cassette, sub-family C (CFTR/MRP), member 9"/>
    <property type="match status" value="1"/>
</dbReference>
<evidence type="ECO:0000256" key="4">
    <source>
        <dbReference type="ARBA" id="ARBA00022692"/>
    </source>
</evidence>
<dbReference type="GO" id="GO:0016887">
    <property type="term" value="F:ATP hydrolysis activity"/>
    <property type="evidence" value="ECO:0007669"/>
    <property type="project" value="InterPro"/>
</dbReference>
<sequence>MTQQQGFVTSDSTAKVEIAVDESAAEPTFNGVMPELTSNIFAQISFGWMNKLFLIGHKKALEMKDLWALDSRFDSERLAKEFQKEWLRVYEAHKADNSVPKKDGKSYEQGFILRKLIWDMLFWRLFWIGVINLVSSVSNVISPLFLGWLLTYVAQRAYDVPGVDKSDARGAGLIFALFLSQVITTLTNAHFFRLAIAEGIKVRAALSSLIYRKTLKLSSAARQEFNAGRVMTLVATDTSRIEMFVMFANLGWTSPVTILMIIGFLVSKIGWSALVGIAVIFGSIPVQLYLFKNLSLIRRTVAPITDKRIKMTTEVFSGIRLLKFFAWENPFLQEIEEVRKKEINEVLKKSLFSAFAMTIAFGIPVLACGFAFVAYGAINNGVLSAADVFPALTWFNLLRFPLMFLPNIISSWADFKVGIQRIEGLFMAAELDEQPPIDPNAKFAVSVTDGEFIWEASTATSSATFAGVSKEKKPEVSAPTATEEVELVEVENAEPVKSHLRNINLNVPQGSLVAIVGSVGSGKSSLLNAIVGEMKKTNGSVVFNSKMGYAPQTAWIQNATVKENILFGLPYNRDRYLRAIRDCALETDLKVLQDGDQTSIGERGINLSGGQKQRVNLARLVYYNADIVLMDDPLSAVDAHVGRFLFENCILGALKDKTRILVTHQLHFLSRADQIVVMRDGEIVEQGAFQDLIAKGGEFATLISNYGTMDEKEKENEEESQEQKEKNVADEKNALDKMDNSMNGNKGSKNIMQVEERDVGAVGFKVWATYAEACGGWAFAINTFVLLALLQTAQVINNLWLSWWTEHLYDSTFSTQGYIGVYVALGLAQCLATYLLNAYFAFACTRAATVLHEAAAKRVIRARTLFFDTTPLGRIMNRFSKDQDNIDNSLPDAFRMFLSTLANAIATFALIIYATPYFAAALFPVLGVYYLVQNVYRSTSRELKRLDSISRSPLYANFGATLAGLPTIRAYGEQERFITKTDVSINENNSPYYLLTMAQRWLGVRLEFLGALLVLAAATFGVVAYRTISPSILGLSLSYALQVTATLSWCVRQFTDTEVAMNAVERVEYYANQVETEAPAVIEGSRPPKSWPTAGTVDIQNLEMRYAPGLPLVIKGVSFKIEDKQKIGVVGRTGSGKSSLMQALYRMVEPSAGTVVIDGVDISKIGLADLRNGLAIIPQDPVLFTGTFRSNLDPFSEHSDAELWDAVTRSGLKGKVSESEKGLDAAVEDGGENLSVGQRQLVCLARAMVKKPKILIMDEATANVDYDTDSLIQRSLREDFGNSTVLTIAHRLNTIIDYDRVLVLDAGLIAEYDAPKNLLANENSKFSKMVAETGANNAEMLKGGAQISLTKMAKGGDPDFLTAATNKDDNSLEADANTTLPQNAGLLPETAANPLSKLTMGWLTGLFIRGRKEPLDFKDMWTLDDRFDAELLAIDFDNAWKDTLEKNKDVLASKDYVPGTLLRTLIWNRFFRPVMEAGVLNMLSQTANIISPLFLGWILTYVANRAYSIPNTDTSINRGAGLILGLFLTQVFTAVSNAHSFRLVCADGIKLRATMSSLVYRKSLRLSAAARQEFNSGKIMTIISTDTSRMEMFLLYCNFGWTSPAAILIIIGFLIYYIGASALIGIVIIFATMPIQGIVYGGLAKIRGAVAPITDKRVKLVNEAFSGIRLLKFFAWENPFLDEIEKVRKSEVALVLKKSLYGAFAMTVAFGIPILACGFAFVGYGAVHNGVLNPSEVFPALTWFQMLRFPMMFVPFVISSWADFKIALERIERLLLAPELDEQPPIDPNAKFAVSLKDGEFIWEPATVAPVATPTAKRGGKWGKKKELARPVLENVQSVETLVDEPLSDPVKPHLRNINLDVPQGSLVAIVGSVGSGKSSLLNAIVGEMKKTKGSVVFNSKMGYAPQTAWIQNATVKENILFGLPYNRDRYLRAIRDCALETDLRVLPDGDQTSIGERGINLSGGQKQRVNLARLVYYNADIVLMDDPLSAVDAHVGRFLFENCILGALKDKTRILVTHQLHFLSRADQIVVMRDGEIVEQGAYQDLVAKGGEFATLISNYGAMDEHDEDEVVETQEQKEKNLIDEQKALDIMDSDMKASGGKDIMQAEERDTGAVNVQVWWNYTKACGGLLFLINMIVVVGIMQAASIINNLWLSWWTEGRFNSTLSTNGYIGVYVALGVAQCVCLYFQNAYFAVSCTHASTVLHEAAARRIIRAPTLFFDTTPLGRIMNRFSKDQDNIDNTLPDAYRMFISTLGNTIAVFVLISYATPLFLVVLVPVLGLYYVVQNLYRSTSRELKRLDSISRSPLYANFGATLVGLPTIRAYGEQDRFIVRTDKAINENNSPYYCLLMAQRWLSLRLESFGAVLVLAAAIFGVVANGSITPSLLGLSLSYALQVTSTLSWCIRQFTETEVAMNAVERVKYYAEEVEVEAAAIIEDSRPPKGWPSTGNIDISNLEMRYAPGLPLVVKGVSFKIEDKQKVGIVGRTGSGKSSLMQALYRMVEPCGGTITVDGIDTSKIGLTDLRKGLAIIPQDPVLFTGTFRSNLDPFNEYSDAELWDAIARSGLKGKVSESEKGLDAPVEEGGENLSVGQRQLVCLARAMVKKPKILIMDEATANVDYDTDSLIQRSLREDFGNSTVLTIAHRLNTIIDYDRVLVLDAGIIAEYDSPKNLLANQNSKFSKMVAETGANNAEMLKGIANSN</sequence>
<evidence type="ECO:0000256" key="7">
    <source>
        <dbReference type="ARBA" id="ARBA00022840"/>
    </source>
</evidence>
<feature type="domain" description="ABC transmembrane type-1" evidence="14">
    <location>
        <begin position="784"/>
        <end position="1056"/>
    </location>
</feature>
<feature type="transmembrane region" description="Helical" evidence="12">
    <location>
        <begin position="2131"/>
        <end position="2150"/>
    </location>
</feature>
<evidence type="ECO:0000313" key="16">
    <source>
        <dbReference type="EMBL" id="ORY44886.1"/>
    </source>
</evidence>
<feature type="domain" description="ABC transporter" evidence="13">
    <location>
        <begin position="1097"/>
        <end position="1331"/>
    </location>
</feature>
<feature type="domain" description="ABC transporter" evidence="13">
    <location>
        <begin position="2451"/>
        <end position="2685"/>
    </location>
</feature>
<reference evidence="16 17" key="1">
    <citation type="submission" date="2016-07" db="EMBL/GenBank/DDBJ databases">
        <title>Pervasive Adenine N6-methylation of Active Genes in Fungi.</title>
        <authorList>
            <consortium name="DOE Joint Genome Institute"/>
            <person name="Mondo S.J."/>
            <person name="Dannebaum R.O."/>
            <person name="Kuo R.C."/>
            <person name="Labutti K."/>
            <person name="Haridas S."/>
            <person name="Kuo A."/>
            <person name="Salamov A."/>
            <person name="Ahrendt S.R."/>
            <person name="Lipzen A."/>
            <person name="Sullivan W."/>
            <person name="Andreopoulos W.B."/>
            <person name="Clum A."/>
            <person name="Lindquist E."/>
            <person name="Daum C."/>
            <person name="Ramamoorthy G.K."/>
            <person name="Gryganskyi A."/>
            <person name="Culley D."/>
            <person name="Magnuson J.K."/>
            <person name="James T.Y."/>
            <person name="O'Malley M.A."/>
            <person name="Stajich J.E."/>
            <person name="Spatafora J.W."/>
            <person name="Visel A."/>
            <person name="Grigoriev I.V."/>
        </authorList>
    </citation>
    <scope>NUCLEOTIDE SEQUENCE [LARGE SCALE GENOMIC DNA]</scope>
    <source>
        <strain evidence="16 17">JEL800</strain>
    </source>
</reference>
<feature type="transmembrane region" description="Helical" evidence="12">
    <location>
        <begin position="351"/>
        <end position="378"/>
    </location>
</feature>
<dbReference type="GO" id="GO:0008270">
    <property type="term" value="F:zinc ion binding"/>
    <property type="evidence" value="ECO:0007669"/>
    <property type="project" value="UniProtKB-KW"/>
</dbReference>
<evidence type="ECO:0000259" key="14">
    <source>
        <dbReference type="PROSITE" id="PS50929"/>
    </source>
</evidence>
<dbReference type="InterPro" id="IPR007527">
    <property type="entry name" value="Znf_SWIM"/>
</dbReference>
<dbReference type="PANTHER" id="PTHR24223">
    <property type="entry name" value="ATP-BINDING CASSETTE SUB-FAMILY C"/>
    <property type="match status" value="1"/>
</dbReference>
<evidence type="ECO:0008006" key="18">
    <source>
        <dbReference type="Google" id="ProtNLM"/>
    </source>
</evidence>
<dbReference type="SUPFAM" id="SSF52540">
    <property type="entry name" value="P-loop containing nucleoside triphosphate hydrolases"/>
    <property type="match status" value="4"/>
</dbReference>
<keyword evidence="17" id="KW-1185">Reference proteome</keyword>
<dbReference type="FunFam" id="1.20.1560.10:FF:000010">
    <property type="entry name" value="Multidrug resistance-associated ABC transporter"/>
    <property type="match status" value="2"/>
</dbReference>
<feature type="transmembrane region" description="Helical" evidence="12">
    <location>
        <begin position="1747"/>
        <end position="1764"/>
    </location>
</feature>
<dbReference type="GO" id="GO:0000329">
    <property type="term" value="C:fungal-type vacuole membrane"/>
    <property type="evidence" value="ECO:0007669"/>
    <property type="project" value="UniProtKB-ARBA"/>
</dbReference>
<dbReference type="CDD" id="cd18606">
    <property type="entry name" value="ABC_6TM_YOR1_D2_like"/>
    <property type="match status" value="2"/>
</dbReference>
<feature type="transmembrane region" description="Helical" evidence="12">
    <location>
        <begin position="170"/>
        <end position="191"/>
    </location>
</feature>
<dbReference type="Gene3D" id="1.20.1560.10">
    <property type="entry name" value="ABC transporter type 1, transmembrane domain"/>
    <property type="match status" value="4"/>
</dbReference>
<comment type="subcellular location">
    <subcellularLocation>
        <location evidence="1">Vacuole membrane</location>
        <topology evidence="1">Multi-pass membrane protein</topology>
    </subcellularLocation>
</comment>
<evidence type="ECO:0000313" key="17">
    <source>
        <dbReference type="Proteomes" id="UP000193642"/>
    </source>
</evidence>
<dbReference type="FunFam" id="3.40.50.300:FF:000163">
    <property type="entry name" value="Multidrug resistance-associated protein member 4"/>
    <property type="match status" value="2"/>
</dbReference>
<evidence type="ECO:0000256" key="12">
    <source>
        <dbReference type="SAM" id="Phobius"/>
    </source>
</evidence>
<dbReference type="EMBL" id="MCGO01000021">
    <property type="protein sequence ID" value="ORY44886.1"/>
    <property type="molecule type" value="Genomic_DNA"/>
</dbReference>
<protein>
    <recommendedName>
        <fullName evidence="18">P-loop containing nucleoside triphosphate hydrolase protein</fullName>
    </recommendedName>
</protein>
<feature type="domain" description="ABC transporter" evidence="13">
    <location>
        <begin position="1836"/>
        <end position="2060"/>
    </location>
</feature>
<feature type="transmembrane region" description="Helical" evidence="12">
    <location>
        <begin position="1700"/>
        <end position="1727"/>
    </location>
</feature>
<dbReference type="GO" id="GO:0140359">
    <property type="term" value="F:ABC-type transporter activity"/>
    <property type="evidence" value="ECO:0007669"/>
    <property type="project" value="InterPro"/>
</dbReference>
<organism evidence="16 17">
    <name type="scientific">Rhizoclosmatium globosum</name>
    <dbReference type="NCBI Taxonomy" id="329046"/>
    <lineage>
        <taxon>Eukaryota</taxon>
        <taxon>Fungi</taxon>
        <taxon>Fungi incertae sedis</taxon>
        <taxon>Chytridiomycota</taxon>
        <taxon>Chytridiomycota incertae sedis</taxon>
        <taxon>Chytridiomycetes</taxon>
        <taxon>Chytridiales</taxon>
        <taxon>Chytriomycetaceae</taxon>
        <taxon>Rhizoclosmatium</taxon>
    </lineage>
</organism>
<feature type="transmembrane region" description="Helical" evidence="12">
    <location>
        <begin position="1006"/>
        <end position="1025"/>
    </location>
</feature>
<feature type="domain" description="ABC transmembrane type-1" evidence="14">
    <location>
        <begin position="1477"/>
        <end position="1763"/>
    </location>
</feature>
<dbReference type="Gene3D" id="3.40.50.300">
    <property type="entry name" value="P-loop containing nucleotide triphosphate hydrolases"/>
    <property type="match status" value="4"/>
</dbReference>
<proteinExistence type="predicted"/>
<feature type="domain" description="ABC transmembrane type-1" evidence="14">
    <location>
        <begin position="2137"/>
        <end position="2410"/>
    </location>
</feature>
<dbReference type="PROSITE" id="PS50966">
    <property type="entry name" value="ZF_SWIM"/>
    <property type="match status" value="1"/>
</dbReference>
<feature type="region of interest" description="Disordered" evidence="11">
    <location>
        <begin position="709"/>
        <end position="740"/>
    </location>
</feature>
<feature type="transmembrane region" description="Helical" evidence="12">
    <location>
        <begin position="398"/>
        <end position="415"/>
    </location>
</feature>
<keyword evidence="7" id="KW-0067">ATP-binding</keyword>
<keyword evidence="9 12" id="KW-0472">Membrane</keyword>
<feature type="transmembrane region" description="Helical" evidence="12">
    <location>
        <begin position="1622"/>
        <end position="1643"/>
    </location>
</feature>
<evidence type="ECO:0000259" key="15">
    <source>
        <dbReference type="PROSITE" id="PS50966"/>
    </source>
</evidence>
<evidence type="ECO:0000259" key="13">
    <source>
        <dbReference type="PROSITE" id="PS50893"/>
    </source>
</evidence>
<feature type="transmembrane region" description="Helical" evidence="12">
    <location>
        <begin position="774"/>
        <end position="796"/>
    </location>
</feature>
<dbReference type="FunFam" id="3.40.50.300:FF:000997">
    <property type="entry name" value="Multidrug resistance-associated protein 1"/>
    <property type="match status" value="2"/>
</dbReference>
<dbReference type="PROSITE" id="PS50893">
    <property type="entry name" value="ABC_TRANSPORTER_2"/>
    <property type="match status" value="4"/>
</dbReference>
<evidence type="ECO:0000256" key="1">
    <source>
        <dbReference type="ARBA" id="ARBA00004128"/>
    </source>
</evidence>
<keyword evidence="10" id="KW-0479">Metal-binding</keyword>
<feature type="transmembrane region" description="Helical" evidence="12">
    <location>
        <begin position="244"/>
        <end position="265"/>
    </location>
</feature>
<dbReference type="PROSITE" id="PS00211">
    <property type="entry name" value="ABC_TRANSPORTER_1"/>
    <property type="match status" value="4"/>
</dbReference>
<feature type="transmembrane region" description="Helical" evidence="12">
    <location>
        <begin position="1479"/>
        <end position="1502"/>
    </location>
</feature>
<dbReference type="CDD" id="cd03250">
    <property type="entry name" value="ABCC_MRP_domain1"/>
    <property type="match status" value="2"/>
</dbReference>
<dbReference type="NCBIfam" id="NF010167">
    <property type="entry name" value="PRK13648.1"/>
    <property type="match status" value="5"/>
</dbReference>
<keyword evidence="10" id="KW-0863">Zinc-finger</keyword>
<dbReference type="InterPro" id="IPR036640">
    <property type="entry name" value="ABC1_TM_sf"/>
</dbReference>
<keyword evidence="6" id="KW-0547">Nucleotide-binding</keyword>
<feature type="compositionally biased region" description="Basic and acidic residues" evidence="11">
    <location>
        <begin position="709"/>
        <end position="739"/>
    </location>
</feature>
<dbReference type="CDD" id="cd18597">
    <property type="entry name" value="ABC_6TM_YOR1_D1_like"/>
    <property type="match status" value="2"/>
</dbReference>
<feature type="transmembrane region" description="Helical" evidence="12">
    <location>
        <begin position="271"/>
        <end position="291"/>
    </location>
</feature>
<keyword evidence="2" id="KW-0813">Transport</keyword>
<name>A0A1Y2CD80_9FUNG</name>
<comment type="caution">
    <text evidence="16">The sequence shown here is derived from an EMBL/GenBank/DDBJ whole genome shotgun (WGS) entry which is preliminary data.</text>
</comment>
<evidence type="ECO:0000256" key="6">
    <source>
        <dbReference type="ARBA" id="ARBA00022741"/>
    </source>
</evidence>
<keyword evidence="4 12" id="KW-0812">Transmembrane</keyword>
<feature type="domain" description="ABC transmembrane type-1" evidence="14">
    <location>
        <begin position="126"/>
        <end position="414"/>
    </location>
</feature>
<keyword evidence="5" id="KW-0677">Repeat</keyword>
<evidence type="ECO:0000256" key="9">
    <source>
        <dbReference type="ARBA" id="ARBA00023136"/>
    </source>
</evidence>
<dbReference type="STRING" id="329046.A0A1Y2CD80"/>
<dbReference type="FunFam" id="1.20.1560.10:FF:000020">
    <property type="entry name" value="ABC metal ion transporter"/>
    <property type="match status" value="1"/>
</dbReference>
<dbReference type="PROSITE" id="PS50929">
    <property type="entry name" value="ABC_TM1F"/>
    <property type="match status" value="4"/>
</dbReference>
<feature type="transmembrane region" description="Helical" evidence="12">
    <location>
        <begin position="1522"/>
        <end position="1545"/>
    </location>
</feature>
<keyword evidence="10" id="KW-0862">Zinc</keyword>
<evidence type="ECO:0000256" key="3">
    <source>
        <dbReference type="ARBA" id="ARBA00022554"/>
    </source>
</evidence>
<dbReference type="SUPFAM" id="SSF90123">
    <property type="entry name" value="ABC transporter transmembrane region"/>
    <property type="match status" value="4"/>
</dbReference>
<dbReference type="InterPro" id="IPR003439">
    <property type="entry name" value="ABC_transporter-like_ATP-bd"/>
</dbReference>
<dbReference type="CDD" id="cd03244">
    <property type="entry name" value="ABCC_MRP_domain2"/>
    <property type="match status" value="2"/>
</dbReference>
<feature type="domain" description="SWIM-type" evidence="15">
    <location>
        <begin position="2175"/>
        <end position="2209"/>
    </location>
</feature>
<feature type="transmembrane region" description="Helical" evidence="12">
    <location>
        <begin position="2306"/>
        <end position="2325"/>
    </location>
</feature>
<feature type="domain" description="ABC transporter" evidence="13">
    <location>
        <begin position="485"/>
        <end position="705"/>
    </location>
</feature>